<dbReference type="Pfam" id="PF00646">
    <property type="entry name" value="F-box"/>
    <property type="match status" value="1"/>
</dbReference>
<dbReference type="InterPro" id="IPR001810">
    <property type="entry name" value="F-box_dom"/>
</dbReference>
<dbReference type="SUPFAM" id="SSF81383">
    <property type="entry name" value="F-box domain"/>
    <property type="match status" value="1"/>
</dbReference>
<evidence type="ECO:0000259" key="1">
    <source>
        <dbReference type="PROSITE" id="PS50181"/>
    </source>
</evidence>
<organism evidence="2 3">
    <name type="scientific">Prunus dulcis</name>
    <name type="common">Almond</name>
    <name type="synonym">Amygdalus dulcis</name>
    <dbReference type="NCBI Taxonomy" id="3755"/>
    <lineage>
        <taxon>Eukaryota</taxon>
        <taxon>Viridiplantae</taxon>
        <taxon>Streptophyta</taxon>
        <taxon>Embryophyta</taxon>
        <taxon>Tracheophyta</taxon>
        <taxon>Spermatophyta</taxon>
        <taxon>Magnoliopsida</taxon>
        <taxon>eudicotyledons</taxon>
        <taxon>Gunneridae</taxon>
        <taxon>Pentapetalae</taxon>
        <taxon>rosids</taxon>
        <taxon>fabids</taxon>
        <taxon>Rosales</taxon>
        <taxon>Rosaceae</taxon>
        <taxon>Amygdaloideae</taxon>
        <taxon>Amygdaleae</taxon>
        <taxon>Prunus</taxon>
    </lineage>
</organism>
<dbReference type="InterPro" id="IPR032675">
    <property type="entry name" value="LRR_dom_sf"/>
</dbReference>
<keyword evidence="3" id="KW-1185">Reference proteome</keyword>
<dbReference type="InterPro" id="IPR053772">
    <property type="entry name" value="At1g61320/At1g61330-like"/>
</dbReference>
<dbReference type="SUPFAM" id="SSF52047">
    <property type="entry name" value="RNI-like"/>
    <property type="match status" value="1"/>
</dbReference>
<sequence>MKLRSGRRYANAADFEHFDVDYAKIEDLYFVDSHFSGDDDDGFFKEWVDDMLNGQVFRAFIREHSILQNKDVVFMKGESLNLKAICSDSDYKHSVMCQSVSSHSERYSDEQVALSISLFVQVIGSIARRTASTQEEQHNIPIKGDITYLLQDQISPLPDEILIGILSRLNTREASRTSAISKRWRNLWTHVTCLNFDEDVVQNKRFDQFEISARAKWVTQVLQLHQGSTLDMFRMNRHYSTSVPATKLGSSLRLKFLQVSNCRQLVRVDIFAPNLVEFVYDSRSVYRRGIVLKHAPSLVTVSLAENDESITRAFLSASSCFSCLHTLSLRMNFDLEINMPQEFPELTCLKDLSLEVCNANCGRSLLSLTPLLERSPSLHRLKLQMRWKWNYYKKQSWRDMQKINRCPHHCLKEVKFCGFLGIGPIIDTDFAMYLIESAMVLEKLIVELETRREILPEFKATDDILEAIREHVLQLGTQLPPRAELIII</sequence>
<dbReference type="SMART" id="SM00256">
    <property type="entry name" value="FBOX"/>
    <property type="match status" value="1"/>
</dbReference>
<dbReference type="InterPro" id="IPR053781">
    <property type="entry name" value="F-box_AtFBL13-like"/>
</dbReference>
<gene>
    <name evidence="2" type="ORF">L3X38_018293</name>
</gene>
<dbReference type="AlphaFoldDB" id="A0AAD4ZAV8"/>
<feature type="domain" description="F-box" evidence="1">
    <location>
        <begin position="151"/>
        <end position="187"/>
    </location>
</feature>
<accession>A0AAD4ZAV8</accession>
<name>A0AAD4ZAV8_PRUDU</name>
<comment type="caution">
    <text evidence="2">The sequence shown here is derived from an EMBL/GenBank/DDBJ whole genome shotgun (WGS) entry which is preliminary data.</text>
</comment>
<dbReference type="CDD" id="cd22160">
    <property type="entry name" value="F-box_AtFBL13-like"/>
    <property type="match status" value="1"/>
</dbReference>
<dbReference type="InterPro" id="IPR055357">
    <property type="entry name" value="LRR_At1g61320_AtMIF1"/>
</dbReference>
<reference evidence="2 3" key="1">
    <citation type="journal article" date="2022" name="G3 (Bethesda)">
        <title>Whole-genome sequence and methylome profiling of the almond [Prunus dulcis (Mill.) D.A. Webb] cultivar 'Nonpareil'.</title>
        <authorList>
            <person name="D'Amico-Willman K.M."/>
            <person name="Ouma W.Z."/>
            <person name="Meulia T."/>
            <person name="Sideli G.M."/>
            <person name="Gradziel T.M."/>
            <person name="Fresnedo-Ramirez J."/>
        </authorList>
    </citation>
    <scope>NUCLEOTIDE SEQUENCE [LARGE SCALE GENOMIC DNA]</scope>
    <source>
        <strain evidence="2">Clone GOH B32 T37-40</strain>
    </source>
</reference>
<dbReference type="Gene3D" id="1.20.1280.50">
    <property type="match status" value="1"/>
</dbReference>
<dbReference type="EMBL" id="JAJFAZ020000003">
    <property type="protein sequence ID" value="KAI5339021.1"/>
    <property type="molecule type" value="Genomic_DNA"/>
</dbReference>
<evidence type="ECO:0000313" key="2">
    <source>
        <dbReference type="EMBL" id="KAI5339021.1"/>
    </source>
</evidence>
<dbReference type="Gene3D" id="3.80.10.10">
    <property type="entry name" value="Ribonuclease Inhibitor"/>
    <property type="match status" value="1"/>
</dbReference>
<proteinExistence type="predicted"/>
<dbReference type="PANTHER" id="PTHR34145">
    <property type="entry name" value="OS02G0105600 PROTEIN"/>
    <property type="match status" value="1"/>
</dbReference>
<evidence type="ECO:0000313" key="3">
    <source>
        <dbReference type="Proteomes" id="UP001054821"/>
    </source>
</evidence>
<dbReference type="PROSITE" id="PS50181">
    <property type="entry name" value="FBOX"/>
    <property type="match status" value="1"/>
</dbReference>
<dbReference type="InterPro" id="IPR036047">
    <property type="entry name" value="F-box-like_dom_sf"/>
</dbReference>
<dbReference type="PANTHER" id="PTHR34145:SF75">
    <property type="entry name" value="FBD DOMAIN-CONTAINING PROTEIN"/>
    <property type="match status" value="1"/>
</dbReference>
<dbReference type="Proteomes" id="UP001054821">
    <property type="component" value="Chromosome 3"/>
</dbReference>
<dbReference type="Pfam" id="PF23622">
    <property type="entry name" value="LRR_At1g61320_AtMIF1"/>
    <property type="match status" value="1"/>
</dbReference>
<protein>
    <recommendedName>
        <fullName evidence="1">F-box domain-containing protein</fullName>
    </recommendedName>
</protein>